<dbReference type="OrthoDB" id="9948696at2"/>
<reference evidence="1 2" key="1">
    <citation type="submission" date="2020-04" db="EMBL/GenBank/DDBJ databases">
        <authorList>
            <person name="Hitch T.C.A."/>
            <person name="Wylensek D."/>
            <person name="Clavel T."/>
        </authorList>
    </citation>
    <scope>NUCLEOTIDE SEQUENCE [LARGE SCALE GENOMIC DNA]</scope>
    <source>
        <strain evidence="1 2">WB01_D5_05</strain>
    </source>
</reference>
<organism evidence="1 2">
    <name type="scientific">Aneurinibacillus aneurinilyticus</name>
    <name type="common">Bacillus aneurinolyticus</name>
    <dbReference type="NCBI Taxonomy" id="1391"/>
    <lineage>
        <taxon>Bacteria</taxon>
        <taxon>Bacillati</taxon>
        <taxon>Bacillota</taxon>
        <taxon>Bacilli</taxon>
        <taxon>Bacillales</taxon>
        <taxon>Paenibacillaceae</taxon>
        <taxon>Aneurinibacillus group</taxon>
        <taxon>Aneurinibacillus</taxon>
    </lineage>
</organism>
<accession>A0A848CJH9</accession>
<dbReference type="GeneID" id="92839893"/>
<evidence type="ECO:0000313" key="1">
    <source>
        <dbReference type="EMBL" id="NME97434.1"/>
    </source>
</evidence>
<comment type="caution">
    <text evidence="1">The sequence shown here is derived from an EMBL/GenBank/DDBJ whole genome shotgun (WGS) entry which is preliminary data.</text>
</comment>
<name>A0A848CJH9_ANEAE</name>
<evidence type="ECO:0000313" key="2">
    <source>
        <dbReference type="Proteomes" id="UP000561326"/>
    </source>
</evidence>
<protein>
    <submittedName>
        <fullName evidence="1">Uncharacterized protein</fullName>
    </submittedName>
</protein>
<dbReference type="EMBL" id="JABAGO010000004">
    <property type="protein sequence ID" value="NME97434.1"/>
    <property type="molecule type" value="Genomic_DNA"/>
</dbReference>
<dbReference type="Proteomes" id="UP000561326">
    <property type="component" value="Unassembled WGS sequence"/>
</dbReference>
<gene>
    <name evidence="1" type="ORF">HF838_04090</name>
</gene>
<proteinExistence type="predicted"/>
<sequence>MNEELKQLLRLVLDEKLSPVVENQQKMQQDITEIKKAVGRIEETVNRLEEDQPKDISVMLQLVSRKLDIHNIDLEYLKGKAGKHDADINRINKMMES</sequence>
<dbReference type="AlphaFoldDB" id="A0A848CJH9"/>
<dbReference type="RefSeq" id="WP_021622435.1">
    <property type="nucleotide sequence ID" value="NZ_CABKST010000172.1"/>
</dbReference>